<dbReference type="Gene3D" id="1.25.40.10">
    <property type="entry name" value="Tetratricopeptide repeat domain"/>
    <property type="match status" value="1"/>
</dbReference>
<comment type="caution">
    <text evidence="1">The sequence shown here is derived from an EMBL/GenBank/DDBJ whole genome shotgun (WGS) entry which is preliminary data.</text>
</comment>
<sequence length="146" mass="15708">MGRTIPSEDLRALSVTYGHCLAAIAANEQLDVAGAEAHLRQGIRIALLPSGRPTYIAKLAGSLLGQLLYERGQLDEAEALLDDAYELGAEGGIVDIMFATFGTGHGGKWRAATRPPQTAVLPKAWKSRQQRDYHDSKLASFMNGSD</sequence>
<protein>
    <submittedName>
        <fullName evidence="1">Putative regulatory protein</fullName>
    </submittedName>
</protein>
<name>A0A1V3XST9_MYCKA</name>
<evidence type="ECO:0000313" key="1">
    <source>
        <dbReference type="EMBL" id="OOK82294.1"/>
    </source>
</evidence>
<evidence type="ECO:0000313" key="2">
    <source>
        <dbReference type="Proteomes" id="UP000189229"/>
    </source>
</evidence>
<dbReference type="Proteomes" id="UP000189229">
    <property type="component" value="Unassembled WGS sequence"/>
</dbReference>
<gene>
    <name evidence="1" type="ORF">BZL30_1048</name>
</gene>
<dbReference type="InterPro" id="IPR011990">
    <property type="entry name" value="TPR-like_helical_dom_sf"/>
</dbReference>
<dbReference type="EMBL" id="MVBM01000001">
    <property type="protein sequence ID" value="OOK82294.1"/>
    <property type="molecule type" value="Genomic_DNA"/>
</dbReference>
<dbReference type="AlphaFoldDB" id="A0A1V3XST9"/>
<accession>A0A1V3XST9</accession>
<organism evidence="1 2">
    <name type="scientific">Mycobacterium kansasii</name>
    <dbReference type="NCBI Taxonomy" id="1768"/>
    <lineage>
        <taxon>Bacteria</taxon>
        <taxon>Bacillati</taxon>
        <taxon>Actinomycetota</taxon>
        <taxon>Actinomycetes</taxon>
        <taxon>Mycobacteriales</taxon>
        <taxon>Mycobacteriaceae</taxon>
        <taxon>Mycobacterium</taxon>
    </lineage>
</organism>
<proteinExistence type="predicted"/>
<reference evidence="1 2" key="1">
    <citation type="submission" date="2017-02" db="EMBL/GenBank/DDBJ databases">
        <title>Complete genome sequences of Mycobacterium kansasii strains isolated from rhesus macaques.</title>
        <authorList>
            <person name="Panda A."/>
            <person name="Nagaraj S."/>
            <person name="Zhao X."/>
            <person name="Tettelin H."/>
            <person name="Detolla L.J."/>
        </authorList>
    </citation>
    <scope>NUCLEOTIDE SEQUENCE [LARGE SCALE GENOMIC DNA]</scope>
    <source>
        <strain evidence="1 2">11-3813</strain>
    </source>
</reference>